<dbReference type="EMBL" id="FNIW01000008">
    <property type="protein sequence ID" value="SDO05072.1"/>
    <property type="molecule type" value="Genomic_DNA"/>
</dbReference>
<dbReference type="PANTHER" id="PTHR43772:SF2">
    <property type="entry name" value="PUTATIVE (AFU_ORTHOLOGUE AFUA_2G04480)-RELATED"/>
    <property type="match status" value="1"/>
</dbReference>
<evidence type="ECO:0000259" key="9">
    <source>
        <dbReference type="PROSITE" id="PS50022"/>
    </source>
</evidence>
<evidence type="ECO:0000256" key="3">
    <source>
        <dbReference type="ARBA" id="ARBA00022801"/>
    </source>
</evidence>
<dbReference type="InterPro" id="IPR000421">
    <property type="entry name" value="FA58C"/>
</dbReference>
<evidence type="ECO:0000256" key="7">
    <source>
        <dbReference type="PIRSR" id="PIRSR606710-2"/>
    </source>
</evidence>
<evidence type="ECO:0000256" key="5">
    <source>
        <dbReference type="ARBA" id="ARBA00023295"/>
    </source>
</evidence>
<gene>
    <name evidence="11" type="ORF">SAMN04487900_10883</name>
    <name evidence="10" type="ORF">SAMN04487901_10180</name>
</gene>
<dbReference type="InterPro" id="IPR052176">
    <property type="entry name" value="Glycosyl_Hydrlase_43_Enz"/>
</dbReference>
<dbReference type="InterPro" id="IPR006710">
    <property type="entry name" value="Glyco_hydro_43"/>
</dbReference>
<dbReference type="GO" id="GO:0030246">
    <property type="term" value="F:carbohydrate binding"/>
    <property type="evidence" value="ECO:0007669"/>
    <property type="project" value="UniProtKB-KW"/>
</dbReference>
<dbReference type="PANTHER" id="PTHR43772">
    <property type="entry name" value="ENDO-1,4-BETA-XYLANASE"/>
    <property type="match status" value="1"/>
</dbReference>
<keyword evidence="12" id="KW-1185">Reference proteome</keyword>
<evidence type="ECO:0000256" key="2">
    <source>
        <dbReference type="ARBA" id="ARBA00022651"/>
    </source>
</evidence>
<feature type="site" description="Important for catalytic activity, responsible for pKa modulation of the active site Glu and correct orientation of both the proton donor and substrate" evidence="7">
    <location>
        <position position="154"/>
    </location>
</feature>
<dbReference type="Pfam" id="PF00754">
    <property type="entry name" value="F5_F8_type_C"/>
    <property type="match status" value="1"/>
</dbReference>
<dbReference type="SUPFAM" id="SSF49899">
    <property type="entry name" value="Concanavalin A-like lectins/glucanases"/>
    <property type="match status" value="1"/>
</dbReference>
<dbReference type="PROSITE" id="PS50022">
    <property type="entry name" value="FA58C_3"/>
    <property type="match status" value="1"/>
</dbReference>
<feature type="domain" description="F5/8 type C" evidence="9">
    <location>
        <begin position="319"/>
        <end position="465"/>
    </location>
</feature>
<dbReference type="RefSeq" id="WP_176756958.1">
    <property type="nucleotide sequence ID" value="NZ_FNCQ01000001.1"/>
</dbReference>
<dbReference type="InterPro" id="IPR023296">
    <property type="entry name" value="Glyco_hydro_beta-prop_sf"/>
</dbReference>
<proteinExistence type="inferred from homology"/>
<dbReference type="Gene3D" id="2.60.120.260">
    <property type="entry name" value="Galactose-binding domain-like"/>
    <property type="match status" value="1"/>
</dbReference>
<dbReference type="Proteomes" id="UP000198779">
    <property type="component" value="Unassembled WGS sequence"/>
</dbReference>
<dbReference type="Proteomes" id="UP000199134">
    <property type="component" value="Unassembled WGS sequence"/>
</dbReference>
<dbReference type="InterPro" id="IPR013320">
    <property type="entry name" value="ConA-like_dom_sf"/>
</dbReference>
<dbReference type="Pfam" id="PF04616">
    <property type="entry name" value="Glyco_hydro_43"/>
    <property type="match status" value="1"/>
</dbReference>
<keyword evidence="10" id="KW-0430">Lectin</keyword>
<reference evidence="11 12" key="2">
    <citation type="submission" date="2016-10" db="EMBL/GenBank/DDBJ databases">
        <authorList>
            <person name="Varghese N."/>
            <person name="Submissions S."/>
        </authorList>
    </citation>
    <scope>NUCLEOTIDE SEQUENCE</scope>
    <source>
        <strain evidence="11">BP1-145</strain>
        <strain evidence="12">BP1-148</strain>
    </source>
</reference>
<keyword evidence="4" id="KW-0119">Carbohydrate metabolism</keyword>
<evidence type="ECO:0000256" key="6">
    <source>
        <dbReference type="PIRSR" id="PIRSR606710-1"/>
    </source>
</evidence>
<dbReference type="STRING" id="645274.SAMN04487901_10180"/>
<keyword evidence="8" id="KW-0732">Signal</keyword>
<reference evidence="10 13" key="1">
    <citation type="submission" date="2016-10" db="EMBL/GenBank/DDBJ databases">
        <authorList>
            <person name="de Groot N.N."/>
        </authorList>
    </citation>
    <scope>NUCLEOTIDE SEQUENCE [LARGE SCALE GENOMIC DNA]</scope>
    <source>
        <strain evidence="13">BP1-145</strain>
        <strain evidence="10">BP1-148</strain>
    </source>
</reference>
<evidence type="ECO:0000256" key="8">
    <source>
        <dbReference type="SAM" id="SignalP"/>
    </source>
</evidence>
<dbReference type="GO" id="GO:0004553">
    <property type="term" value="F:hydrolase activity, hydrolyzing O-glycosyl compounds"/>
    <property type="evidence" value="ECO:0007669"/>
    <property type="project" value="InterPro"/>
</dbReference>
<dbReference type="Pfam" id="PF13385">
    <property type="entry name" value="Laminin_G_3"/>
    <property type="match status" value="1"/>
</dbReference>
<comment type="similarity">
    <text evidence="1">Belongs to the glycosyl hydrolase 43 family.</text>
</comment>
<dbReference type="GO" id="GO:0045493">
    <property type="term" value="P:xylan catabolic process"/>
    <property type="evidence" value="ECO:0007669"/>
    <property type="project" value="UniProtKB-KW"/>
</dbReference>
<dbReference type="EMBL" id="FNCQ01000001">
    <property type="protein sequence ID" value="SDG13663.1"/>
    <property type="molecule type" value="Genomic_DNA"/>
</dbReference>
<feature type="chain" id="PRO_5041052546" evidence="8">
    <location>
        <begin position="22"/>
        <end position="898"/>
    </location>
</feature>
<evidence type="ECO:0000313" key="12">
    <source>
        <dbReference type="Proteomes" id="UP000198779"/>
    </source>
</evidence>
<name>A0A1H0GDX5_9BACT</name>
<dbReference type="Gene3D" id="2.60.120.200">
    <property type="match status" value="1"/>
</dbReference>
<evidence type="ECO:0000313" key="10">
    <source>
        <dbReference type="EMBL" id="SDG13663.1"/>
    </source>
</evidence>
<keyword evidence="2" id="KW-0858">Xylan degradation</keyword>
<keyword evidence="3" id="KW-0378">Hydrolase</keyword>
<feature type="signal peptide" evidence="8">
    <location>
        <begin position="1"/>
        <end position="21"/>
    </location>
</feature>
<evidence type="ECO:0000313" key="11">
    <source>
        <dbReference type="EMBL" id="SDO05072.1"/>
    </source>
</evidence>
<feature type="active site" description="Proton acceptor" evidence="6">
    <location>
        <position position="45"/>
    </location>
</feature>
<evidence type="ECO:0000313" key="13">
    <source>
        <dbReference type="Proteomes" id="UP000199134"/>
    </source>
</evidence>
<dbReference type="InterPro" id="IPR008979">
    <property type="entry name" value="Galactose-bd-like_sf"/>
</dbReference>
<protein>
    <submittedName>
        <fullName evidence="11">Concanavalin A-like lectin/glucanases superfamily protein</fullName>
    </submittedName>
</protein>
<evidence type="ECO:0000256" key="4">
    <source>
        <dbReference type="ARBA" id="ARBA00023277"/>
    </source>
</evidence>
<dbReference type="Gene3D" id="2.115.10.20">
    <property type="entry name" value="Glycosyl hydrolase domain, family 43"/>
    <property type="match status" value="1"/>
</dbReference>
<evidence type="ECO:0000256" key="1">
    <source>
        <dbReference type="ARBA" id="ARBA00009865"/>
    </source>
</evidence>
<accession>A0A1H0GDX5</accession>
<sequence>MIRRFITVVLYAVTLSQPLQAQQKESPLWNAPGAGNPFIPGYFADPTIRKFGDTYYLYATTDGTGNGYGPAQVWVSKDFVNWKNIIMNWPTTEVVWAPDVMQAPDGTYRYFYCEPCVLHEGVGDSPIGPWKNVLGKTDAVLVPDRFVHNAITLDGQTFVDDDGSTYLYFGTWGIYKGFGCGVARLNGDLKSFAEKKLIPNTEITDFFEAPYVFKKDGVYYFTYSSGSCHDDTYRVQYATSTVGPMGPYEYKGCILKTNADQTVHGPGHHSILEKDGKYYIVYHRHNLPRSVHGFNRQICIDEMQFDNEGNILPVVPTHLSPLHLKPQTSDLKPIAVTASSYYDGWFKPEYAVDDNNATLWKAANTNWGRGLHQDEWLQIDLGKVQKFSEIWTQFEYATFFYQYKIETSVDGKSWLLYADRTNNTMQGSPMIDTGKCKARYVRITITDTQKNGHMPAIWNVKIWKKAPALPDINVAGNDDYPGMHQKDVETSERQFASFTLDASLLSEGHKAPFDVTEVQSFKANKPIRVRVKDGRWALFFNGTQRLTSDAFLPTTYRYNAPYTISAWTLSTKVGPVSTVASLTTSRADLATTEFRLGSDPQTGLINHNGSFESCGLPQQIKEGEGKWQFWTITFDGWKERVYLNGELAREQNNFLMIRPEGHITIGADGSGANNFMGYISMLTISPKATTAEEVMELYDKTKLSAIPSLGDDDFEEADPDSKFTLSPLMKPVFEKKETFKLSTQSADFNQAPLSHGGTVYKELEGDFVVMTRVNDMEGLSQHSVKGYNETGLLIANGNTYYQLGAFPLYNCGNMLTVLSPHGRPQFPNSKGYDFDPIMQFERRGDLLFARTSKDGVTWNNMPGSPIEVKTKKLSVGVYQTTYSENYSWATLSDFTIYQ</sequence>
<dbReference type="CDD" id="cd18608">
    <property type="entry name" value="GH43_F5-8_typeC-like"/>
    <property type="match status" value="1"/>
</dbReference>
<accession>A0A1G7RSG2</accession>
<organism evidence="11 13">
    <name type="scientific">Prevotella communis</name>
    <dbReference type="NCBI Taxonomy" id="2913614"/>
    <lineage>
        <taxon>Bacteria</taxon>
        <taxon>Pseudomonadati</taxon>
        <taxon>Bacteroidota</taxon>
        <taxon>Bacteroidia</taxon>
        <taxon>Bacteroidales</taxon>
        <taxon>Prevotellaceae</taxon>
        <taxon>Prevotella</taxon>
    </lineage>
</organism>
<dbReference type="AlphaFoldDB" id="A0A1H0GDX5"/>
<keyword evidence="5" id="KW-0326">Glycosidase</keyword>
<dbReference type="SUPFAM" id="SSF75005">
    <property type="entry name" value="Arabinanase/levansucrase/invertase"/>
    <property type="match status" value="1"/>
</dbReference>
<dbReference type="SUPFAM" id="SSF49785">
    <property type="entry name" value="Galactose-binding domain-like"/>
    <property type="match status" value="1"/>
</dbReference>
<keyword evidence="2" id="KW-0624">Polysaccharide degradation</keyword>
<feature type="active site" description="Proton donor" evidence="6">
    <location>
        <position position="208"/>
    </location>
</feature>